<dbReference type="PANTHER" id="PTHR21450">
    <property type="entry name" value="PROTEIN ALTERED PHOSPHATE STARVATION RESPONSE 1"/>
    <property type="match status" value="1"/>
</dbReference>
<protein>
    <recommendedName>
        <fullName evidence="1">DUF630 domain-containing protein</fullName>
    </recommendedName>
</protein>
<organism evidence="2 3">
    <name type="scientific">Vitis vinifera</name>
    <name type="common">Grape</name>
    <dbReference type="NCBI Taxonomy" id="29760"/>
    <lineage>
        <taxon>Eukaryota</taxon>
        <taxon>Viridiplantae</taxon>
        <taxon>Streptophyta</taxon>
        <taxon>Embryophyta</taxon>
        <taxon>Tracheophyta</taxon>
        <taxon>Spermatophyta</taxon>
        <taxon>Magnoliopsida</taxon>
        <taxon>eudicotyledons</taxon>
        <taxon>Gunneridae</taxon>
        <taxon>Pentapetalae</taxon>
        <taxon>rosids</taxon>
        <taxon>Vitales</taxon>
        <taxon>Vitaceae</taxon>
        <taxon>Viteae</taxon>
        <taxon>Vitis</taxon>
    </lineage>
</organism>
<name>A0A438HU45_VITVI</name>
<evidence type="ECO:0000313" key="3">
    <source>
        <dbReference type="Proteomes" id="UP000288805"/>
    </source>
</evidence>
<evidence type="ECO:0000313" key="2">
    <source>
        <dbReference type="EMBL" id="RVW87965.1"/>
    </source>
</evidence>
<dbReference type="EMBL" id="QGNW01000178">
    <property type="protein sequence ID" value="RVW87965.1"/>
    <property type="molecule type" value="Genomic_DNA"/>
</dbReference>
<dbReference type="Proteomes" id="UP000288805">
    <property type="component" value="Unassembled WGS sequence"/>
</dbReference>
<dbReference type="Pfam" id="PF04783">
    <property type="entry name" value="DUF630"/>
    <property type="match status" value="1"/>
</dbReference>
<comment type="caution">
    <text evidence="2">The sequence shown here is derived from an EMBL/GenBank/DDBJ whole genome shotgun (WGS) entry which is preliminary data.</text>
</comment>
<evidence type="ECO:0000259" key="1">
    <source>
        <dbReference type="Pfam" id="PF04783"/>
    </source>
</evidence>
<proteinExistence type="predicted"/>
<feature type="domain" description="DUF630" evidence="1">
    <location>
        <begin position="1"/>
        <end position="49"/>
    </location>
</feature>
<sequence length="53" mass="5877">MGCTQSKIENEEIVTRCKERKQFMKDAVTARNAFAAAHSAYAMSLKNTGRGPQ</sequence>
<reference evidence="2 3" key="1">
    <citation type="journal article" date="2018" name="PLoS Genet.">
        <title>Population sequencing reveals clonal diversity and ancestral inbreeding in the grapevine cultivar Chardonnay.</title>
        <authorList>
            <person name="Roach M.J."/>
            <person name="Johnson D.L."/>
            <person name="Bohlmann J."/>
            <person name="van Vuuren H.J."/>
            <person name="Jones S.J."/>
            <person name="Pretorius I.S."/>
            <person name="Schmidt S.A."/>
            <person name="Borneman A.R."/>
        </authorList>
    </citation>
    <scope>NUCLEOTIDE SEQUENCE [LARGE SCALE GENOMIC DNA]</scope>
    <source>
        <strain evidence="3">cv. Chardonnay</strain>
        <tissue evidence="2">Leaf</tissue>
    </source>
</reference>
<accession>A0A438HU45</accession>
<dbReference type="InterPro" id="IPR006868">
    <property type="entry name" value="DUF630"/>
</dbReference>
<dbReference type="PANTHER" id="PTHR21450:SF59">
    <property type="entry name" value="PROTEIN, PUTATIVE_ 48652-45869-RELATED"/>
    <property type="match status" value="1"/>
</dbReference>
<dbReference type="AlphaFoldDB" id="A0A438HU45"/>
<gene>
    <name evidence="2" type="ORF">CK203_033912</name>
</gene>